<sequence>MTAETLNTETPLAVETPNDNTAPHSPEIDNQKQKETSSPTLPQIIETQPSPQQNSQEQAPPVRIRMRQKTPLTAKNGPNSTPEPPVNDNTPPTINGINASTAALLHRTMESLSELPPELEESNEEIRKLDSQLDHLNEYMDKIEERLKAHQEKMLETLKTQKEEREKRRRSFHERMQLNKQEDEEFQQQLSAILNRVDISRKRQSVYDTISGMEIPKTNDSS</sequence>
<keyword evidence="3" id="KW-1185">Reference proteome</keyword>
<feature type="region of interest" description="Disordered" evidence="2">
    <location>
        <begin position="1"/>
        <end position="102"/>
    </location>
</feature>
<accession>A0A914DCV5</accession>
<feature type="compositionally biased region" description="Polar residues" evidence="2">
    <location>
        <begin position="36"/>
        <end position="58"/>
    </location>
</feature>
<feature type="compositionally biased region" description="Polar residues" evidence="2">
    <location>
        <begin position="87"/>
        <end position="101"/>
    </location>
</feature>
<dbReference type="WBParaSite" id="ACRNAN_scaffold2350.g17425.t1">
    <property type="protein sequence ID" value="ACRNAN_scaffold2350.g17425.t1"/>
    <property type="gene ID" value="ACRNAN_scaffold2350.g17425"/>
</dbReference>
<evidence type="ECO:0000256" key="1">
    <source>
        <dbReference type="SAM" id="Coils"/>
    </source>
</evidence>
<evidence type="ECO:0000256" key="2">
    <source>
        <dbReference type="SAM" id="MobiDB-lite"/>
    </source>
</evidence>
<feature type="compositionally biased region" description="Polar residues" evidence="2">
    <location>
        <begin position="70"/>
        <end position="80"/>
    </location>
</feature>
<name>A0A914DCV5_9BILA</name>
<evidence type="ECO:0000313" key="4">
    <source>
        <dbReference type="WBParaSite" id="ACRNAN_scaffold2350.g17425.t1"/>
    </source>
</evidence>
<evidence type="ECO:0000313" key="3">
    <source>
        <dbReference type="Proteomes" id="UP000887540"/>
    </source>
</evidence>
<reference evidence="4" key="1">
    <citation type="submission" date="2022-11" db="UniProtKB">
        <authorList>
            <consortium name="WormBaseParasite"/>
        </authorList>
    </citation>
    <scope>IDENTIFICATION</scope>
</reference>
<feature type="coiled-coil region" evidence="1">
    <location>
        <begin position="119"/>
        <end position="168"/>
    </location>
</feature>
<organism evidence="3 4">
    <name type="scientific">Acrobeloides nanus</name>
    <dbReference type="NCBI Taxonomy" id="290746"/>
    <lineage>
        <taxon>Eukaryota</taxon>
        <taxon>Metazoa</taxon>
        <taxon>Ecdysozoa</taxon>
        <taxon>Nematoda</taxon>
        <taxon>Chromadorea</taxon>
        <taxon>Rhabditida</taxon>
        <taxon>Tylenchina</taxon>
        <taxon>Cephalobomorpha</taxon>
        <taxon>Cephaloboidea</taxon>
        <taxon>Cephalobidae</taxon>
        <taxon>Acrobeloides</taxon>
    </lineage>
</organism>
<feature type="compositionally biased region" description="Polar residues" evidence="2">
    <location>
        <begin position="1"/>
        <end position="10"/>
    </location>
</feature>
<dbReference type="AlphaFoldDB" id="A0A914DCV5"/>
<proteinExistence type="predicted"/>
<dbReference type="Proteomes" id="UP000887540">
    <property type="component" value="Unplaced"/>
</dbReference>
<feature type="compositionally biased region" description="Basic and acidic residues" evidence="2">
    <location>
        <begin position="26"/>
        <end position="35"/>
    </location>
</feature>
<keyword evidence="1" id="KW-0175">Coiled coil</keyword>
<protein>
    <submittedName>
        <fullName evidence="4">Uncharacterized protein</fullName>
    </submittedName>
</protein>